<protein>
    <recommendedName>
        <fullName evidence="4">DUF4402 domain-containing protein</fullName>
    </recommendedName>
</protein>
<gene>
    <name evidence="2" type="ORF">EJ377_18495</name>
</gene>
<feature type="signal peptide" evidence="1">
    <location>
        <begin position="1"/>
        <end position="19"/>
    </location>
</feature>
<evidence type="ECO:0008006" key="4">
    <source>
        <dbReference type="Google" id="ProtNLM"/>
    </source>
</evidence>
<name>A0A432DTC6_9FLAO</name>
<evidence type="ECO:0000313" key="2">
    <source>
        <dbReference type="EMBL" id="RTZ46337.1"/>
    </source>
</evidence>
<organism evidence="2 3">
    <name type="scientific">Chryseobacterium arthrosphaerae</name>
    <dbReference type="NCBI Taxonomy" id="651561"/>
    <lineage>
        <taxon>Bacteria</taxon>
        <taxon>Pseudomonadati</taxon>
        <taxon>Bacteroidota</taxon>
        <taxon>Flavobacteriia</taxon>
        <taxon>Flavobacteriales</taxon>
        <taxon>Weeksellaceae</taxon>
        <taxon>Chryseobacterium group</taxon>
        <taxon>Chryseobacterium</taxon>
    </lineage>
</organism>
<feature type="chain" id="PRO_5019115273" description="DUF4402 domain-containing protein" evidence="1">
    <location>
        <begin position="20"/>
        <end position="177"/>
    </location>
</feature>
<reference evidence="2 3" key="1">
    <citation type="submission" date="2018-12" db="EMBL/GenBank/DDBJ databases">
        <title>Draft Genome Sequence of Chryseobacterium arthrosphaerae strain ED882-96 Isolated from the Blood of a Patient with Liver Cirrhosis in Taiwan.</title>
        <authorList>
            <person name="Lin J.-N."/>
            <person name="Lai C.-H."/>
            <person name="Yang C.-H."/>
            <person name="Huang Y.-H."/>
        </authorList>
    </citation>
    <scope>NUCLEOTIDE SEQUENCE [LARGE SCALE GENOMIC DNA]</scope>
    <source>
        <strain evidence="2 3">ED882-96</strain>
    </source>
</reference>
<keyword evidence="1" id="KW-0732">Signal</keyword>
<sequence>MKKIFTTIFGVCIATVSFAQNNYGNMHVFNDDSYHKLNLEFTVFTENPSACGNGMQAMDVVKLPPGAKTMYTTFAASMSTANPPHPFPIDMWSGGPGDQIPPSISNTHGWGYIKFQLTEAPYVPGTMTPTLGGSVGFYPSCSGVPSSINGTATQNGVGYAFKAEAFTVGGDLWVHVW</sequence>
<dbReference type="AlphaFoldDB" id="A0A432DTC6"/>
<dbReference type="EMBL" id="RYFC01000003">
    <property type="protein sequence ID" value="RTZ46337.1"/>
    <property type="molecule type" value="Genomic_DNA"/>
</dbReference>
<evidence type="ECO:0000313" key="3">
    <source>
        <dbReference type="Proteomes" id="UP000276953"/>
    </source>
</evidence>
<evidence type="ECO:0000256" key="1">
    <source>
        <dbReference type="SAM" id="SignalP"/>
    </source>
</evidence>
<accession>A0A432DTC6</accession>
<proteinExistence type="predicted"/>
<dbReference type="Proteomes" id="UP000276953">
    <property type="component" value="Unassembled WGS sequence"/>
</dbReference>
<comment type="caution">
    <text evidence="2">The sequence shown here is derived from an EMBL/GenBank/DDBJ whole genome shotgun (WGS) entry which is preliminary data.</text>
</comment>